<dbReference type="PROSITE" id="PS50222">
    <property type="entry name" value="EF_HAND_2"/>
    <property type="match status" value="1"/>
</dbReference>
<protein>
    <recommendedName>
        <fullName evidence="1">EF-hand domain-containing protein</fullName>
    </recommendedName>
</protein>
<feature type="domain" description="EF-hand" evidence="1">
    <location>
        <begin position="47"/>
        <end position="82"/>
    </location>
</feature>
<dbReference type="SMART" id="SM00054">
    <property type="entry name" value="EFh"/>
    <property type="match status" value="1"/>
</dbReference>
<dbReference type="Proteomes" id="UP000734854">
    <property type="component" value="Unassembled WGS sequence"/>
</dbReference>
<accession>A0A8J5G1B7</accession>
<proteinExistence type="predicted"/>
<evidence type="ECO:0000313" key="4">
    <source>
        <dbReference type="Proteomes" id="UP000734854"/>
    </source>
</evidence>
<dbReference type="InterPro" id="IPR011992">
    <property type="entry name" value="EF-hand-dom_pair"/>
</dbReference>
<name>A0A8J5G1B7_ZINOF</name>
<keyword evidence="4" id="KW-1185">Reference proteome</keyword>
<sequence>MGSDSMKVTAEMERVFRRMVGGEEEGGGHGKVSSAELGEALRVAGRISCDEIQRMIVEVDTDGDGYIDFDQFAAFCHANEALMNLVARVF</sequence>
<dbReference type="SUPFAM" id="SSF47473">
    <property type="entry name" value="EF-hand"/>
    <property type="match status" value="1"/>
</dbReference>
<comment type="caution">
    <text evidence="3">The sequence shown here is derived from an EMBL/GenBank/DDBJ whole genome shotgun (WGS) entry which is preliminary data.</text>
</comment>
<dbReference type="InterPro" id="IPR002048">
    <property type="entry name" value="EF_hand_dom"/>
</dbReference>
<evidence type="ECO:0000259" key="1">
    <source>
        <dbReference type="PROSITE" id="PS50222"/>
    </source>
</evidence>
<dbReference type="EMBL" id="JACMSC010000014">
    <property type="protein sequence ID" value="KAG6491112.1"/>
    <property type="molecule type" value="Genomic_DNA"/>
</dbReference>
<dbReference type="Gene3D" id="1.10.238.10">
    <property type="entry name" value="EF-hand"/>
    <property type="match status" value="1"/>
</dbReference>
<dbReference type="CDD" id="cd00051">
    <property type="entry name" value="EFh"/>
    <property type="match status" value="1"/>
</dbReference>
<evidence type="ECO:0000313" key="3">
    <source>
        <dbReference type="EMBL" id="KAG6494232.1"/>
    </source>
</evidence>
<dbReference type="GO" id="GO:0005509">
    <property type="term" value="F:calcium ion binding"/>
    <property type="evidence" value="ECO:0007669"/>
    <property type="project" value="InterPro"/>
</dbReference>
<evidence type="ECO:0000313" key="2">
    <source>
        <dbReference type="EMBL" id="KAG6491112.1"/>
    </source>
</evidence>
<reference evidence="3 4" key="1">
    <citation type="submission" date="2020-08" db="EMBL/GenBank/DDBJ databases">
        <title>Plant Genome Project.</title>
        <authorList>
            <person name="Zhang R.-G."/>
        </authorList>
    </citation>
    <scope>NUCLEOTIDE SEQUENCE [LARGE SCALE GENOMIC DNA]</scope>
    <source>
        <tissue evidence="3">Rhizome</tissue>
    </source>
</reference>
<dbReference type="AlphaFoldDB" id="A0A8J5G1B7"/>
<organism evidence="3 4">
    <name type="scientific">Zingiber officinale</name>
    <name type="common">Ginger</name>
    <name type="synonym">Amomum zingiber</name>
    <dbReference type="NCBI Taxonomy" id="94328"/>
    <lineage>
        <taxon>Eukaryota</taxon>
        <taxon>Viridiplantae</taxon>
        <taxon>Streptophyta</taxon>
        <taxon>Embryophyta</taxon>
        <taxon>Tracheophyta</taxon>
        <taxon>Spermatophyta</taxon>
        <taxon>Magnoliopsida</taxon>
        <taxon>Liliopsida</taxon>
        <taxon>Zingiberales</taxon>
        <taxon>Zingiberaceae</taxon>
        <taxon>Zingiber</taxon>
    </lineage>
</organism>
<gene>
    <name evidence="3" type="ORF">ZIOFF_049251</name>
    <name evidence="2" type="ORF">ZIOFF_052444</name>
</gene>
<dbReference type="Pfam" id="PF00036">
    <property type="entry name" value="EF-hand_1"/>
    <property type="match status" value="1"/>
</dbReference>
<dbReference type="EMBL" id="JACMSC010000013">
    <property type="protein sequence ID" value="KAG6494232.1"/>
    <property type="molecule type" value="Genomic_DNA"/>
</dbReference>